<dbReference type="Proteomes" id="UP001283361">
    <property type="component" value="Unassembled WGS sequence"/>
</dbReference>
<proteinExistence type="predicted"/>
<gene>
    <name evidence="1" type="ORF">RRG08_066568</name>
</gene>
<dbReference type="AlphaFoldDB" id="A0AAE0XPM4"/>
<evidence type="ECO:0000313" key="1">
    <source>
        <dbReference type="EMBL" id="KAK3702178.1"/>
    </source>
</evidence>
<accession>A0AAE0XPM4</accession>
<protein>
    <submittedName>
        <fullName evidence="1">Uncharacterized protein</fullName>
    </submittedName>
</protein>
<evidence type="ECO:0000313" key="2">
    <source>
        <dbReference type="Proteomes" id="UP001283361"/>
    </source>
</evidence>
<organism evidence="1 2">
    <name type="scientific">Elysia crispata</name>
    <name type="common">lettuce slug</name>
    <dbReference type="NCBI Taxonomy" id="231223"/>
    <lineage>
        <taxon>Eukaryota</taxon>
        <taxon>Metazoa</taxon>
        <taxon>Spiralia</taxon>
        <taxon>Lophotrochozoa</taxon>
        <taxon>Mollusca</taxon>
        <taxon>Gastropoda</taxon>
        <taxon>Heterobranchia</taxon>
        <taxon>Euthyneura</taxon>
        <taxon>Panpulmonata</taxon>
        <taxon>Sacoglossa</taxon>
        <taxon>Placobranchoidea</taxon>
        <taxon>Plakobranchidae</taxon>
        <taxon>Elysia</taxon>
    </lineage>
</organism>
<sequence>MLGEDPGRSAFPLATGGRKLFNYFQTFAHVILSKQEESITRTGSIDVRVGQSGKVIRVTDTLADVMGVRLKHGQIGSYIARLMDGLFTPQTTSIPKDILLLTSYEKFKELKVPSFRFFQVSQAALHHTRIPGHIDWLVRTAVLDTGALGPAVS</sequence>
<name>A0AAE0XPM4_9GAST</name>
<keyword evidence="2" id="KW-1185">Reference proteome</keyword>
<dbReference type="EMBL" id="JAWDGP010007862">
    <property type="protein sequence ID" value="KAK3702178.1"/>
    <property type="molecule type" value="Genomic_DNA"/>
</dbReference>
<reference evidence="1" key="1">
    <citation type="journal article" date="2023" name="G3 (Bethesda)">
        <title>A reference genome for the long-term kleptoplast-retaining sea slug Elysia crispata morphotype clarki.</title>
        <authorList>
            <person name="Eastman K.E."/>
            <person name="Pendleton A.L."/>
            <person name="Shaikh M.A."/>
            <person name="Suttiyut T."/>
            <person name="Ogas R."/>
            <person name="Tomko P."/>
            <person name="Gavelis G."/>
            <person name="Widhalm J.R."/>
            <person name="Wisecaver J.H."/>
        </authorList>
    </citation>
    <scope>NUCLEOTIDE SEQUENCE</scope>
    <source>
        <strain evidence="1">ECLA1</strain>
    </source>
</reference>
<comment type="caution">
    <text evidence="1">The sequence shown here is derived from an EMBL/GenBank/DDBJ whole genome shotgun (WGS) entry which is preliminary data.</text>
</comment>